<dbReference type="Proteomes" id="UP000232883">
    <property type="component" value="Chromosome"/>
</dbReference>
<evidence type="ECO:0000313" key="2">
    <source>
        <dbReference type="Proteomes" id="UP000232883"/>
    </source>
</evidence>
<sequence length="245" mass="28655">MFDPFILLDKTVNPLHLKFMENGLDKLNELHAKSMELVHKYEHLPEKDIRKKHLEILSTQIAVCLVNLKINTRFYELNREEFEYILNNDQEQIDNYIHHFIQNISESIIDAALFQSELIFRFYYSKITGKTPGEERSLHKITATIFEDTENNWTKEEAKLVILLWTLRNTIHTGGIYFAKTAGHTLSYKGQDFKFEYGKGPNFLQDSYIISLLSDLLESLDYLFSSSIINDLGSFEHPSYYALGQ</sequence>
<dbReference type="KEGG" id="spir:CWM47_34465"/>
<organism evidence="1 2">
    <name type="scientific">Spirosoma pollinicola</name>
    <dbReference type="NCBI Taxonomy" id="2057025"/>
    <lineage>
        <taxon>Bacteria</taxon>
        <taxon>Pseudomonadati</taxon>
        <taxon>Bacteroidota</taxon>
        <taxon>Cytophagia</taxon>
        <taxon>Cytophagales</taxon>
        <taxon>Cytophagaceae</taxon>
        <taxon>Spirosoma</taxon>
    </lineage>
</organism>
<dbReference type="AlphaFoldDB" id="A0A2K8Z9F0"/>
<evidence type="ECO:0000313" key="1">
    <source>
        <dbReference type="EMBL" id="AUD06506.1"/>
    </source>
</evidence>
<keyword evidence="2" id="KW-1185">Reference proteome</keyword>
<protein>
    <submittedName>
        <fullName evidence="1">Uncharacterized protein</fullName>
    </submittedName>
</protein>
<accession>A0A2K8Z9F0</accession>
<reference evidence="1 2" key="1">
    <citation type="submission" date="2017-11" db="EMBL/GenBank/DDBJ databases">
        <title>Taxonomic description and genome sequences of Spirosoma HA7 sp. nov., isolated from pollen microhabitat of Corylus avellana.</title>
        <authorList>
            <person name="Ambika Manirajan B."/>
            <person name="Suarez C."/>
            <person name="Ratering S."/>
            <person name="Geissler-Plaum R."/>
            <person name="Cardinale M."/>
            <person name="Sylvia S."/>
        </authorList>
    </citation>
    <scope>NUCLEOTIDE SEQUENCE [LARGE SCALE GENOMIC DNA]</scope>
    <source>
        <strain evidence="1 2">HA7</strain>
    </source>
</reference>
<name>A0A2K8Z9F0_9BACT</name>
<gene>
    <name evidence="1" type="ORF">CWM47_34465</name>
</gene>
<dbReference type="EMBL" id="CP025096">
    <property type="protein sequence ID" value="AUD06506.1"/>
    <property type="molecule type" value="Genomic_DNA"/>
</dbReference>
<proteinExistence type="predicted"/>